<evidence type="ECO:0000313" key="2">
    <source>
        <dbReference type="Proteomes" id="UP000237000"/>
    </source>
</evidence>
<keyword evidence="2" id="KW-1185">Reference proteome</keyword>
<sequence>MRNEAKQPIQELKEGENRSGIFTNCWWASMDREANWFISLLEHGLELARMLDGSPHARKLL</sequence>
<comment type="caution">
    <text evidence="1">The sequence shown here is derived from an EMBL/GenBank/DDBJ whole genome shotgun (WGS) entry which is preliminary data.</text>
</comment>
<protein>
    <submittedName>
        <fullName evidence="1">Uncharacterized protein</fullName>
    </submittedName>
</protein>
<proteinExistence type="predicted"/>
<organism evidence="1 2">
    <name type="scientific">Trema orientale</name>
    <name type="common">Charcoal tree</name>
    <name type="synonym">Celtis orientalis</name>
    <dbReference type="NCBI Taxonomy" id="63057"/>
    <lineage>
        <taxon>Eukaryota</taxon>
        <taxon>Viridiplantae</taxon>
        <taxon>Streptophyta</taxon>
        <taxon>Embryophyta</taxon>
        <taxon>Tracheophyta</taxon>
        <taxon>Spermatophyta</taxon>
        <taxon>Magnoliopsida</taxon>
        <taxon>eudicotyledons</taxon>
        <taxon>Gunneridae</taxon>
        <taxon>Pentapetalae</taxon>
        <taxon>rosids</taxon>
        <taxon>fabids</taxon>
        <taxon>Rosales</taxon>
        <taxon>Cannabaceae</taxon>
        <taxon>Trema</taxon>
    </lineage>
</organism>
<reference evidence="2" key="1">
    <citation type="submission" date="2016-06" db="EMBL/GenBank/DDBJ databases">
        <title>Parallel loss of symbiosis genes in relatives of nitrogen-fixing non-legume Parasponia.</title>
        <authorList>
            <person name="Van Velzen R."/>
            <person name="Holmer R."/>
            <person name="Bu F."/>
            <person name="Rutten L."/>
            <person name="Van Zeijl A."/>
            <person name="Liu W."/>
            <person name="Santuari L."/>
            <person name="Cao Q."/>
            <person name="Sharma T."/>
            <person name="Shen D."/>
            <person name="Roswanjaya Y."/>
            <person name="Wardhani T."/>
            <person name="Kalhor M.S."/>
            <person name="Jansen J."/>
            <person name="Van den Hoogen J."/>
            <person name="Gungor B."/>
            <person name="Hartog M."/>
            <person name="Hontelez J."/>
            <person name="Verver J."/>
            <person name="Yang W.-C."/>
            <person name="Schijlen E."/>
            <person name="Repin R."/>
            <person name="Schilthuizen M."/>
            <person name="Schranz E."/>
            <person name="Heidstra R."/>
            <person name="Miyata K."/>
            <person name="Fedorova E."/>
            <person name="Kohlen W."/>
            <person name="Bisseling T."/>
            <person name="Smit S."/>
            <person name="Geurts R."/>
        </authorList>
    </citation>
    <scope>NUCLEOTIDE SEQUENCE [LARGE SCALE GENOMIC DNA]</scope>
    <source>
        <strain evidence="2">cv. RG33-2</strain>
    </source>
</reference>
<accession>A0A2P5E8Y9</accession>
<evidence type="ECO:0000313" key="1">
    <source>
        <dbReference type="EMBL" id="PON81970.1"/>
    </source>
</evidence>
<feature type="non-terminal residue" evidence="1">
    <location>
        <position position="61"/>
    </location>
</feature>
<dbReference type="Proteomes" id="UP000237000">
    <property type="component" value="Unassembled WGS sequence"/>
</dbReference>
<dbReference type="InParanoid" id="A0A2P5E8Y9"/>
<dbReference type="EMBL" id="JXTC01000204">
    <property type="protein sequence ID" value="PON81970.1"/>
    <property type="molecule type" value="Genomic_DNA"/>
</dbReference>
<dbReference type="AlphaFoldDB" id="A0A2P5E8Y9"/>
<name>A0A2P5E8Y9_TREOI</name>
<gene>
    <name evidence="1" type="ORF">TorRG33x02_221880</name>
</gene>